<keyword evidence="1" id="KW-0677">Repeat</keyword>
<dbReference type="EMBL" id="LR783281">
    <property type="protein sequence ID" value="CAB3225158.1"/>
    <property type="molecule type" value="mRNA"/>
</dbReference>
<dbReference type="SMART" id="SM00028">
    <property type="entry name" value="TPR"/>
    <property type="match status" value="8"/>
</dbReference>
<evidence type="ECO:0000256" key="1">
    <source>
        <dbReference type="ARBA" id="ARBA00022737"/>
    </source>
</evidence>
<dbReference type="GO" id="GO:0061512">
    <property type="term" value="P:protein localization to cilium"/>
    <property type="evidence" value="ECO:0007669"/>
    <property type="project" value="TreeGrafter"/>
</dbReference>
<reference evidence="6" key="1">
    <citation type="submission" date="2020-04" db="EMBL/GenBank/DDBJ databases">
        <authorList>
            <person name="Neveu A P."/>
        </authorList>
    </citation>
    <scope>NUCLEOTIDE SEQUENCE</scope>
    <source>
        <tissue evidence="6">Whole embryo</tissue>
    </source>
</reference>
<dbReference type="Pfam" id="PF13432">
    <property type="entry name" value="TPR_16"/>
    <property type="match status" value="1"/>
</dbReference>
<feature type="repeat" description="TPR" evidence="4">
    <location>
        <begin position="220"/>
        <end position="253"/>
    </location>
</feature>
<dbReference type="SUPFAM" id="SSF48452">
    <property type="entry name" value="TPR-like"/>
    <property type="match status" value="2"/>
</dbReference>
<feature type="compositionally biased region" description="Low complexity" evidence="5">
    <location>
        <begin position="499"/>
        <end position="510"/>
    </location>
</feature>
<dbReference type="Pfam" id="PF13181">
    <property type="entry name" value="TPR_8"/>
    <property type="match status" value="2"/>
</dbReference>
<accession>A0A6F9D895</accession>
<protein>
    <submittedName>
        <fullName evidence="6">Bardet-Biedl syndrome 4 protein</fullName>
    </submittedName>
</protein>
<keyword evidence="2 4" id="KW-0802">TPR repeat</keyword>
<sequence>MSTHSETTSSGAGEVKAESESEHYQPPTLSVAAGPKRKIKARKAAKLPSIERRNWLIHSHFIRKEFDGCKSLIQEQLVETNGQCEYAIYIQALMLRSDGEIQQSLELFQACHQINPKNPDNMKQIAKNLILLGKHKSAIECYNHATDLGERDWEICHCLGVCYQFLKQLDQAEQCFLEALSKGKHTVTYSVLAKLYLEQQETKKAIDILQKGVDFAPENTDLLTSLGLLHLRNESFHRAFELLGQALTYDPENYKAILAAGSLMQKHGDFDVALTKYRVAAQRVPESSSLWNNIAMCFFGKKKNVAAISCLKRANYLSPFDWRILYNLSLLHLTMQQYASAFQFASTAIGLKSDHGPLYMLLAVGLANLGQDDNAEQAYLKAMELNSNDPHTLINYCVFLHNRGNSQKAANILGNFHKLSDDKSVSVEKELFEISKRLSAVLNVGEKIVVEKEKVEKHRKKKATKKTESVSSLAEMEQQNHIEEQAAPSGNLKPKKLAPLGTLSSVSSPSTLPPLRSPMGPLNPSDLLSQMPAVPEHDPERRSTKHKQPVAE</sequence>
<dbReference type="InterPro" id="IPR011990">
    <property type="entry name" value="TPR-like_helical_dom_sf"/>
</dbReference>
<dbReference type="GO" id="GO:0060271">
    <property type="term" value="P:cilium assembly"/>
    <property type="evidence" value="ECO:0007669"/>
    <property type="project" value="TreeGrafter"/>
</dbReference>
<proteinExistence type="evidence at transcript level"/>
<dbReference type="GO" id="GO:0036064">
    <property type="term" value="C:ciliary basal body"/>
    <property type="evidence" value="ECO:0007669"/>
    <property type="project" value="TreeGrafter"/>
</dbReference>
<dbReference type="AlphaFoldDB" id="A0A6F9D895"/>
<dbReference type="PANTHER" id="PTHR44186">
    <property type="match status" value="1"/>
</dbReference>
<evidence type="ECO:0000256" key="3">
    <source>
        <dbReference type="ARBA" id="ARBA00023778"/>
    </source>
</evidence>
<evidence type="ECO:0000256" key="4">
    <source>
        <dbReference type="PROSITE-ProRule" id="PRU00339"/>
    </source>
</evidence>
<dbReference type="InterPro" id="IPR019734">
    <property type="entry name" value="TPR_rpt"/>
</dbReference>
<feature type="repeat" description="TPR" evidence="4">
    <location>
        <begin position="186"/>
        <end position="219"/>
    </location>
</feature>
<evidence type="ECO:0000256" key="2">
    <source>
        <dbReference type="ARBA" id="ARBA00022803"/>
    </source>
</evidence>
<feature type="region of interest" description="Disordered" evidence="5">
    <location>
        <begin position="455"/>
        <end position="552"/>
    </location>
</feature>
<feature type="compositionally biased region" description="Basic residues" evidence="5">
    <location>
        <begin position="543"/>
        <end position="552"/>
    </location>
</feature>
<evidence type="ECO:0000313" key="6">
    <source>
        <dbReference type="EMBL" id="CAB3225158.1"/>
    </source>
</evidence>
<dbReference type="PANTHER" id="PTHR44186:SF1">
    <property type="entry name" value="BARDET-BIEDL SYNDROME 4 PROTEIN"/>
    <property type="match status" value="1"/>
</dbReference>
<gene>
    <name evidence="6" type="primary">Bbs4</name>
</gene>
<feature type="compositionally biased region" description="Polar residues" evidence="5">
    <location>
        <begin position="1"/>
        <end position="11"/>
    </location>
</feature>
<dbReference type="PROSITE" id="PS50005">
    <property type="entry name" value="TPR"/>
    <property type="match status" value="2"/>
</dbReference>
<comment type="similarity">
    <text evidence="3">Belongs to the BBS4 family.</text>
</comment>
<name>A0A6F9D895_9ASCI</name>
<evidence type="ECO:0000256" key="5">
    <source>
        <dbReference type="SAM" id="MobiDB-lite"/>
    </source>
</evidence>
<feature type="region of interest" description="Disordered" evidence="5">
    <location>
        <begin position="1"/>
        <end position="35"/>
    </location>
</feature>
<organism evidence="6">
    <name type="scientific">Phallusia mammillata</name>
    <dbReference type="NCBI Taxonomy" id="59560"/>
    <lineage>
        <taxon>Eukaryota</taxon>
        <taxon>Metazoa</taxon>
        <taxon>Chordata</taxon>
        <taxon>Tunicata</taxon>
        <taxon>Ascidiacea</taxon>
        <taxon>Phlebobranchia</taxon>
        <taxon>Ascidiidae</taxon>
        <taxon>Phallusia</taxon>
    </lineage>
</organism>
<dbReference type="Gene3D" id="1.25.40.10">
    <property type="entry name" value="Tetratricopeptide repeat domain"/>
    <property type="match status" value="2"/>
</dbReference>